<proteinExistence type="predicted"/>
<dbReference type="eggNOG" id="ENOG5032SIU">
    <property type="taxonomic scope" value="Bacteria"/>
</dbReference>
<dbReference type="EMBL" id="CP002850">
    <property type="protein sequence ID" value="AEH62351.1"/>
    <property type="molecule type" value="Genomic_DNA"/>
</dbReference>
<dbReference type="Pfam" id="PF12318">
    <property type="entry name" value="FAD-SLDH"/>
    <property type="match status" value="1"/>
</dbReference>
<dbReference type="KEGG" id="zmm:Zmob_0505"/>
<reference evidence="1 2" key="1">
    <citation type="journal article" date="2011" name="J. Bacteriol.">
        <title>Genome sequence of the ethanol-producing Zymomonas mobilis subsp. mobilis lectotype strain ATCC 10988.</title>
        <authorList>
            <person name="Pappas K.M."/>
            <person name="Kouvelis V.N."/>
            <person name="Saunders E."/>
            <person name="Brettin T.S."/>
            <person name="Bruce D."/>
            <person name="Detter C."/>
            <person name="Balakireva M."/>
            <person name="Han C.S."/>
            <person name="Savvakis G."/>
            <person name="Kyrpides N.C."/>
            <person name="Typas M.A."/>
        </authorList>
    </citation>
    <scope>NUCLEOTIDE SEQUENCE [LARGE SCALE GENOMIC DNA]</scope>
    <source>
        <strain evidence="2">ATCC 10988 / DSM 424 / CCUG 17860 / LMG 404 / NCIMB 8938 / NRRL B-806 / ZM1</strain>
    </source>
</reference>
<dbReference type="Proteomes" id="UP000001494">
    <property type="component" value="Chromosome"/>
</dbReference>
<evidence type="ECO:0000313" key="1">
    <source>
        <dbReference type="EMBL" id="AEH62351.1"/>
    </source>
</evidence>
<dbReference type="HOGENOM" id="CLU_098949_1_1_5"/>
<dbReference type="OrthoDB" id="8722893at2"/>
<dbReference type="InterPro" id="IPR024651">
    <property type="entry name" value="FAD-SLDH_ssu"/>
</dbReference>
<dbReference type="PROSITE" id="PS51318">
    <property type="entry name" value="TAT"/>
    <property type="match status" value="1"/>
</dbReference>
<evidence type="ECO:0008006" key="3">
    <source>
        <dbReference type="Google" id="ProtNLM"/>
    </source>
</evidence>
<accession>A0A0H3FX77</accession>
<evidence type="ECO:0000313" key="2">
    <source>
        <dbReference type="Proteomes" id="UP000001494"/>
    </source>
</evidence>
<sequence precursor="true">MPEHPKPSDKKPSPRREFLKIAGLSAGSAVAAGTAPLLAEDKNENDRLQDQFFQISTFLTGHHDLDRALSNRALTALIAVDAHFPEKLQNLQQALAVEKLTDSSLLRTSPIGQDDALMATAKTIVSAWYLGYAGEPASHAMEDNARFITYSGALMYRPTMDATVIPSYARGAPSYWVNPPATIKQD</sequence>
<name>A0A0H3FX77_ZYMMA</name>
<dbReference type="AlphaFoldDB" id="A0A0H3FX77"/>
<gene>
    <name evidence="1" type="ordered locus">Zmob_0505</name>
</gene>
<organism evidence="1 2">
    <name type="scientific">Zymomonas mobilis subsp. mobilis (strain ATCC 10988 / DSM 424 / LMG 404 / NCIMB 8938 / NRRL B-806 / ZM1)</name>
    <dbReference type="NCBI Taxonomy" id="555217"/>
    <lineage>
        <taxon>Bacteria</taxon>
        <taxon>Pseudomonadati</taxon>
        <taxon>Pseudomonadota</taxon>
        <taxon>Alphaproteobacteria</taxon>
        <taxon>Sphingomonadales</taxon>
        <taxon>Zymomonadaceae</taxon>
        <taxon>Zymomonas</taxon>
    </lineage>
</organism>
<protein>
    <recommendedName>
        <fullName evidence="3">Membrane bound FAD containing D-sorbitol dehydrogenase</fullName>
    </recommendedName>
</protein>
<dbReference type="RefSeq" id="WP_014500559.1">
    <property type="nucleotide sequence ID" value="NC_017262.1"/>
</dbReference>
<dbReference type="InterPro" id="IPR006311">
    <property type="entry name" value="TAT_signal"/>
</dbReference>